<evidence type="ECO:0000313" key="2">
    <source>
        <dbReference type="EMBL" id="CAK7325218.1"/>
    </source>
</evidence>
<dbReference type="EMBL" id="CAWUPB010000850">
    <property type="protein sequence ID" value="CAK7325218.1"/>
    <property type="molecule type" value="Genomic_DNA"/>
</dbReference>
<organism evidence="2 3">
    <name type="scientific">Dovyalis caffra</name>
    <dbReference type="NCBI Taxonomy" id="77055"/>
    <lineage>
        <taxon>Eukaryota</taxon>
        <taxon>Viridiplantae</taxon>
        <taxon>Streptophyta</taxon>
        <taxon>Embryophyta</taxon>
        <taxon>Tracheophyta</taxon>
        <taxon>Spermatophyta</taxon>
        <taxon>Magnoliopsida</taxon>
        <taxon>eudicotyledons</taxon>
        <taxon>Gunneridae</taxon>
        <taxon>Pentapetalae</taxon>
        <taxon>rosids</taxon>
        <taxon>fabids</taxon>
        <taxon>Malpighiales</taxon>
        <taxon>Salicaceae</taxon>
        <taxon>Flacourtieae</taxon>
        <taxon>Dovyalis</taxon>
    </lineage>
</organism>
<dbReference type="Proteomes" id="UP001314170">
    <property type="component" value="Unassembled WGS sequence"/>
</dbReference>
<gene>
    <name evidence="2" type="ORF">DCAF_LOCUS2890</name>
</gene>
<proteinExistence type="predicted"/>
<sequence length="89" mass="9730">MTTDKRKDLEAPLLTETTNRNLYRKTAFNKSTGLRTLGFARPVNNMTPTSGADKVYLPQGNRPIVPSGPNGCTYLPTPPGAPGHCRLHH</sequence>
<name>A0AAV1QWP3_9ROSI</name>
<protein>
    <submittedName>
        <fullName evidence="2">Uncharacterized protein</fullName>
    </submittedName>
</protein>
<dbReference type="AlphaFoldDB" id="A0AAV1QWP3"/>
<evidence type="ECO:0000313" key="3">
    <source>
        <dbReference type="Proteomes" id="UP001314170"/>
    </source>
</evidence>
<reference evidence="2 3" key="1">
    <citation type="submission" date="2024-01" db="EMBL/GenBank/DDBJ databases">
        <authorList>
            <person name="Waweru B."/>
        </authorList>
    </citation>
    <scope>NUCLEOTIDE SEQUENCE [LARGE SCALE GENOMIC DNA]</scope>
</reference>
<evidence type="ECO:0000256" key="1">
    <source>
        <dbReference type="SAM" id="MobiDB-lite"/>
    </source>
</evidence>
<accession>A0AAV1QWP3</accession>
<comment type="caution">
    <text evidence="2">The sequence shown here is derived from an EMBL/GenBank/DDBJ whole genome shotgun (WGS) entry which is preliminary data.</text>
</comment>
<feature type="region of interest" description="Disordered" evidence="1">
    <location>
        <begin position="68"/>
        <end position="89"/>
    </location>
</feature>
<keyword evidence="3" id="KW-1185">Reference proteome</keyword>